<evidence type="ECO:0000259" key="8">
    <source>
        <dbReference type="Pfam" id="PF01435"/>
    </source>
</evidence>
<keyword evidence="10" id="KW-1185">Reference proteome</keyword>
<keyword evidence="7" id="KW-0812">Transmembrane</keyword>
<evidence type="ECO:0000256" key="1">
    <source>
        <dbReference type="ARBA" id="ARBA00022670"/>
    </source>
</evidence>
<keyword evidence="4 6" id="KW-0862">Zinc</keyword>
<protein>
    <submittedName>
        <fullName evidence="9">M56 family metallopeptidase</fullName>
    </submittedName>
</protein>
<dbReference type="Pfam" id="PF01435">
    <property type="entry name" value="Peptidase_M48"/>
    <property type="match status" value="1"/>
</dbReference>
<evidence type="ECO:0000256" key="6">
    <source>
        <dbReference type="RuleBase" id="RU003983"/>
    </source>
</evidence>
<evidence type="ECO:0000256" key="5">
    <source>
        <dbReference type="ARBA" id="ARBA00023049"/>
    </source>
</evidence>
<dbReference type="CDD" id="cd07326">
    <property type="entry name" value="M56_BlaR1_MecR1_like"/>
    <property type="match status" value="1"/>
</dbReference>
<keyword evidence="2" id="KW-0479">Metal-binding</keyword>
<keyword evidence="5 6" id="KW-0482">Metalloprotease</keyword>
<accession>A0AAJ6DDK4</accession>
<dbReference type="PANTHER" id="PTHR34978:SF3">
    <property type="entry name" value="SLR0241 PROTEIN"/>
    <property type="match status" value="1"/>
</dbReference>
<reference evidence="9 10" key="1">
    <citation type="submission" date="2023-03" db="EMBL/GenBank/DDBJ databases">
        <title>Complete genome sequences of several Auritidibacter ignavus strains isolated from ear infections.</title>
        <authorList>
            <person name="Baehr T."/>
            <person name="Baumhoegger A.M."/>
        </authorList>
    </citation>
    <scope>NUCLEOTIDE SEQUENCE [LARGE SCALE GENOMIC DNA]</scope>
    <source>
        <strain evidence="9 10">BABAE-6</strain>
    </source>
</reference>
<dbReference type="GO" id="GO:0046872">
    <property type="term" value="F:metal ion binding"/>
    <property type="evidence" value="ECO:0007669"/>
    <property type="project" value="UniProtKB-KW"/>
</dbReference>
<feature type="transmembrane region" description="Helical" evidence="7">
    <location>
        <begin position="310"/>
        <end position="328"/>
    </location>
</feature>
<feature type="transmembrane region" description="Helical" evidence="7">
    <location>
        <begin position="95"/>
        <end position="117"/>
    </location>
</feature>
<keyword evidence="3 6" id="KW-0378">Hydrolase</keyword>
<evidence type="ECO:0000256" key="7">
    <source>
        <dbReference type="SAM" id="Phobius"/>
    </source>
</evidence>
<proteinExistence type="inferred from homology"/>
<name>A0AAJ6DDK4_9MICC</name>
<sequence length="331" mass="35602">MAPILLALVAVLLAWPVPVLLGRAQWPARAPVAAMILWQAVGLGGGLALISAPLLYAVRKFGSGLIPAGTEIFEAIANHGLFALHLDPRWGGLEIVAGTLAVAIGVHLVLSLVYSAWRTTLERRRHRETVQLLSKVIHDPTASETLTPYQRNSGGVTTLLLPSEHPLAYCIPALSGSYTVISQGLMERLTEAELSAVIEHEKAHLRQRHDLLRVGFEAWHRAASWLVATETSRIAVTTLTEMLADDAALARIDRATLIRSMAVVASHDSPHTIAKPLSSDQPADRTTSVTAVRLKRLLSSRPPLPGWQQALIITLAACLLIVPAALTLCGV</sequence>
<gene>
    <name evidence="9" type="ORF">QDX21_03850</name>
</gene>
<feature type="domain" description="Peptidase M48" evidence="8">
    <location>
        <begin position="159"/>
        <end position="228"/>
    </location>
</feature>
<keyword evidence="7" id="KW-0472">Membrane</keyword>
<evidence type="ECO:0000256" key="2">
    <source>
        <dbReference type="ARBA" id="ARBA00022723"/>
    </source>
</evidence>
<dbReference type="Proteomes" id="UP001224674">
    <property type="component" value="Chromosome"/>
</dbReference>
<evidence type="ECO:0000313" key="9">
    <source>
        <dbReference type="EMBL" id="WGH93942.1"/>
    </source>
</evidence>
<dbReference type="GO" id="GO:0006508">
    <property type="term" value="P:proteolysis"/>
    <property type="evidence" value="ECO:0007669"/>
    <property type="project" value="UniProtKB-KW"/>
</dbReference>
<comment type="cofactor">
    <cofactor evidence="6">
        <name>Zn(2+)</name>
        <dbReference type="ChEBI" id="CHEBI:29105"/>
    </cofactor>
    <text evidence="6">Binds 1 zinc ion per subunit.</text>
</comment>
<keyword evidence="7" id="KW-1133">Transmembrane helix</keyword>
<dbReference type="AlphaFoldDB" id="A0AAJ6DDK4"/>
<dbReference type="PANTHER" id="PTHR34978">
    <property type="entry name" value="POSSIBLE SENSOR-TRANSDUCER PROTEIN BLAR"/>
    <property type="match status" value="1"/>
</dbReference>
<dbReference type="EMBL" id="CP122566">
    <property type="protein sequence ID" value="WGH93942.1"/>
    <property type="molecule type" value="Genomic_DNA"/>
</dbReference>
<keyword evidence="1 6" id="KW-0645">Protease</keyword>
<evidence type="ECO:0000313" key="10">
    <source>
        <dbReference type="Proteomes" id="UP001224674"/>
    </source>
</evidence>
<organism evidence="9 10">
    <name type="scientific">Auritidibacter ignavus</name>
    <dbReference type="NCBI Taxonomy" id="678932"/>
    <lineage>
        <taxon>Bacteria</taxon>
        <taxon>Bacillati</taxon>
        <taxon>Actinomycetota</taxon>
        <taxon>Actinomycetes</taxon>
        <taxon>Micrococcales</taxon>
        <taxon>Micrococcaceae</taxon>
        <taxon>Auritidibacter</taxon>
    </lineage>
</organism>
<feature type="transmembrane region" description="Helical" evidence="7">
    <location>
        <begin position="32"/>
        <end position="58"/>
    </location>
</feature>
<dbReference type="InterPro" id="IPR052173">
    <property type="entry name" value="Beta-lactam_resp_regulator"/>
</dbReference>
<dbReference type="InterPro" id="IPR001915">
    <property type="entry name" value="Peptidase_M48"/>
</dbReference>
<dbReference type="Gene3D" id="3.30.2010.10">
    <property type="entry name" value="Metalloproteases ('zincins'), catalytic domain"/>
    <property type="match status" value="1"/>
</dbReference>
<evidence type="ECO:0000256" key="4">
    <source>
        <dbReference type="ARBA" id="ARBA00022833"/>
    </source>
</evidence>
<evidence type="ECO:0000256" key="3">
    <source>
        <dbReference type="ARBA" id="ARBA00022801"/>
    </source>
</evidence>
<comment type="similarity">
    <text evidence="6">Belongs to the peptidase M48 family.</text>
</comment>
<dbReference type="GO" id="GO:0004222">
    <property type="term" value="F:metalloendopeptidase activity"/>
    <property type="evidence" value="ECO:0007669"/>
    <property type="project" value="InterPro"/>
</dbReference>
<dbReference type="RefSeq" id="WP_279675190.1">
    <property type="nucleotide sequence ID" value="NZ_CP122565.1"/>
</dbReference>